<keyword evidence="4" id="KW-0540">Nuclease</keyword>
<dbReference type="Pfam" id="PF08284">
    <property type="entry name" value="RVP_2"/>
    <property type="match status" value="1"/>
</dbReference>
<feature type="compositionally biased region" description="Gly residues" evidence="8">
    <location>
        <begin position="307"/>
        <end position="318"/>
    </location>
</feature>
<dbReference type="InterPro" id="IPR021109">
    <property type="entry name" value="Peptidase_aspartic_dom_sf"/>
</dbReference>
<dbReference type="GO" id="GO:0008270">
    <property type="term" value="F:zinc ion binding"/>
    <property type="evidence" value="ECO:0007669"/>
    <property type="project" value="InterPro"/>
</dbReference>
<evidence type="ECO:0000256" key="1">
    <source>
        <dbReference type="ARBA" id="ARBA00012493"/>
    </source>
</evidence>
<evidence type="ECO:0000256" key="3">
    <source>
        <dbReference type="ARBA" id="ARBA00022695"/>
    </source>
</evidence>
<dbReference type="Pfam" id="PF24626">
    <property type="entry name" value="SH3_Tf2-1"/>
    <property type="match status" value="1"/>
</dbReference>
<proteinExistence type="predicted"/>
<dbReference type="CDD" id="cd00303">
    <property type="entry name" value="retropepsin_like"/>
    <property type="match status" value="1"/>
</dbReference>
<dbReference type="AlphaFoldDB" id="A0A5B6W9T2"/>
<sequence length="1023" mass="116199">MSVRGRRRGTRDRGRGRGARAGSSASGHMPEREAPGSPVTETGSHDRASRDDALSQAMLRVLERVAGASTGSVARGSTSERLRSNRAEIFKGISSVAPKVAEYWFEAVERIMDDLDFTVEQKLKGAMSLLRDEAYQWWLTGNKSVAEYEAEFLQLSRYARGIIVTEYECCVRFEDGLWDELRVLIAPQRERDFTALVEKAKIAEDVKRSERQNREQDKGKSKRNFWPSSSSGGPGKRPRFDGSARVRVSNVAVRPQPCVDCGRSHLGECWKRTGACSRCGSRDHQVRDCTQRPVQMQATGRGYVQPGRGGQGTPGRGAGNTEPRQPGLVYAVRLREDGDALDVITSTFLIHDVPFIALIDIGSTHSYVACTVSGTLGIQFELAVREMSVIRPLGHSVIVNKLFRDVPLEVQGVVFPANLMELPFGEFDLILGMDWLVKHCANLDCAAKCMAEKLVRKGCKVFLAYVSTTDVKGLSVGDVRTVKEFSDIFAEKLLRLPPNREVEFGIELLPGMVSVSIAPYWMAPKELVELKAQIQELLDRGFIRSSVSPGKHRCYSVDPQKVEAVLDWKPPKSVSEILSLLGLARYYRRFIERFSLIAAPLTKLLRKGVPFLEAGKEFVVYCDASHTGFGCVLMQKGKVVAYASRQLRLHEVNYPTHDLELAAVVFILKIWRHYLYGEKSIVYTDHKSIKFLLTQKELNLRQRRWIELLKDYDCSIEYYPGKANMVEDTLSRKVLSDLRAMFARLSLLEDGSLLVELQVKLTWVVQIKEKQMLDESLVPRFQQQVKVEHQLPSGLLQPVKIPLWKWERVTVDFISGLPLTPTKKDSVWVIVDWLTKSTHFIPVCTDYSLQKLEKLYVAKIVRLHGVPVSIILNRDPRFTSRFWRVLHEALGTRFDFSKAFHPHTDGLTFQEDSEIGRKGKLSPRFIESYRISKLVRPVAYQLELPPELNRIHNVFHVSMLRRYRSDPSHIVSVEENEVRPDLTFEEELVQILDHDVKVLRRKSVPLVKVLWRNHGSEEATWES</sequence>
<dbReference type="GO" id="GO:0004519">
    <property type="term" value="F:endonuclease activity"/>
    <property type="evidence" value="ECO:0007669"/>
    <property type="project" value="UniProtKB-KW"/>
</dbReference>
<dbReference type="SUPFAM" id="SSF53098">
    <property type="entry name" value="Ribonuclease H-like"/>
    <property type="match status" value="1"/>
</dbReference>
<keyword evidence="5" id="KW-0255">Endonuclease</keyword>
<evidence type="ECO:0000256" key="2">
    <source>
        <dbReference type="ARBA" id="ARBA00022679"/>
    </source>
</evidence>
<dbReference type="PROSITE" id="PS50994">
    <property type="entry name" value="INTEGRASE"/>
    <property type="match status" value="1"/>
</dbReference>
<protein>
    <recommendedName>
        <fullName evidence="1">RNA-directed DNA polymerase</fullName>
        <ecNumber evidence="1">2.7.7.49</ecNumber>
    </recommendedName>
</protein>
<evidence type="ECO:0000259" key="9">
    <source>
        <dbReference type="PROSITE" id="PS50994"/>
    </source>
</evidence>
<dbReference type="GO" id="GO:0003676">
    <property type="term" value="F:nucleic acid binding"/>
    <property type="evidence" value="ECO:0007669"/>
    <property type="project" value="InterPro"/>
</dbReference>
<dbReference type="InterPro" id="IPR050951">
    <property type="entry name" value="Retrovirus_Pol_polyprotein"/>
</dbReference>
<comment type="caution">
    <text evidence="10">The sequence shown here is derived from an EMBL/GenBank/DDBJ whole genome shotgun (WGS) entry which is preliminary data.</text>
</comment>
<dbReference type="InterPro" id="IPR043128">
    <property type="entry name" value="Rev_trsase/Diguanyl_cyclase"/>
</dbReference>
<dbReference type="InterPro" id="IPR043502">
    <property type="entry name" value="DNA/RNA_pol_sf"/>
</dbReference>
<dbReference type="Gene3D" id="3.10.20.370">
    <property type="match status" value="1"/>
</dbReference>
<dbReference type="InterPro" id="IPR001878">
    <property type="entry name" value="Znf_CCHC"/>
</dbReference>
<evidence type="ECO:0000256" key="6">
    <source>
        <dbReference type="ARBA" id="ARBA00022801"/>
    </source>
</evidence>
<dbReference type="GO" id="GO:0016787">
    <property type="term" value="F:hydrolase activity"/>
    <property type="evidence" value="ECO:0007669"/>
    <property type="project" value="UniProtKB-KW"/>
</dbReference>
<dbReference type="InterPro" id="IPR056924">
    <property type="entry name" value="SH3_Tf2-1"/>
</dbReference>
<feature type="domain" description="Integrase catalytic" evidence="9">
    <location>
        <begin position="798"/>
        <end position="908"/>
    </location>
</feature>
<evidence type="ECO:0000256" key="4">
    <source>
        <dbReference type="ARBA" id="ARBA00022722"/>
    </source>
</evidence>
<dbReference type="InterPro" id="IPR036397">
    <property type="entry name" value="RNaseH_sf"/>
</dbReference>
<dbReference type="SUPFAM" id="SSF56672">
    <property type="entry name" value="DNA/RNA polymerases"/>
    <property type="match status" value="2"/>
</dbReference>
<dbReference type="SMART" id="SM00343">
    <property type="entry name" value="ZnF_C2HC"/>
    <property type="match status" value="1"/>
</dbReference>
<feature type="compositionally biased region" description="Basic residues" evidence="8">
    <location>
        <begin position="1"/>
        <end position="18"/>
    </location>
</feature>
<name>A0A5B6W9T2_9ROSI</name>
<reference evidence="10" key="1">
    <citation type="submission" date="2019-08" db="EMBL/GenBank/DDBJ databases">
        <authorList>
            <person name="Liu F."/>
        </authorList>
    </citation>
    <scope>NUCLEOTIDE SEQUENCE [LARGE SCALE GENOMIC DNA]</scope>
    <source>
        <strain evidence="10">PA1801</strain>
        <tissue evidence="10">Leaf</tissue>
    </source>
</reference>
<organism evidence="10 11">
    <name type="scientific">Gossypium australe</name>
    <dbReference type="NCBI Taxonomy" id="47621"/>
    <lineage>
        <taxon>Eukaryota</taxon>
        <taxon>Viridiplantae</taxon>
        <taxon>Streptophyta</taxon>
        <taxon>Embryophyta</taxon>
        <taxon>Tracheophyta</taxon>
        <taxon>Spermatophyta</taxon>
        <taxon>Magnoliopsida</taxon>
        <taxon>eudicotyledons</taxon>
        <taxon>Gunneridae</taxon>
        <taxon>Pentapetalae</taxon>
        <taxon>rosids</taxon>
        <taxon>malvids</taxon>
        <taxon>Malvales</taxon>
        <taxon>Malvaceae</taxon>
        <taxon>Malvoideae</taxon>
        <taxon>Gossypium</taxon>
    </lineage>
</organism>
<dbReference type="Gene3D" id="3.10.10.10">
    <property type="entry name" value="HIV Type 1 Reverse Transcriptase, subunit A, domain 1"/>
    <property type="match status" value="1"/>
</dbReference>
<keyword evidence="7" id="KW-0695">RNA-directed DNA polymerase</keyword>
<keyword evidence="11" id="KW-1185">Reference proteome</keyword>
<dbReference type="Proteomes" id="UP000325315">
    <property type="component" value="Unassembled WGS sequence"/>
</dbReference>
<dbReference type="SUPFAM" id="SSF50630">
    <property type="entry name" value="Acid proteases"/>
    <property type="match status" value="1"/>
</dbReference>
<dbReference type="PANTHER" id="PTHR37984:SF5">
    <property type="entry name" value="PROTEIN NYNRIN-LIKE"/>
    <property type="match status" value="1"/>
</dbReference>
<dbReference type="Pfam" id="PF17917">
    <property type="entry name" value="RT_RNaseH"/>
    <property type="match status" value="1"/>
</dbReference>
<accession>A0A5B6W9T2</accession>
<dbReference type="GO" id="GO:0003964">
    <property type="term" value="F:RNA-directed DNA polymerase activity"/>
    <property type="evidence" value="ECO:0007669"/>
    <property type="project" value="UniProtKB-KW"/>
</dbReference>
<evidence type="ECO:0000256" key="8">
    <source>
        <dbReference type="SAM" id="MobiDB-lite"/>
    </source>
</evidence>
<dbReference type="InterPro" id="IPR041373">
    <property type="entry name" value="RT_RNaseH"/>
</dbReference>
<dbReference type="CDD" id="cd09274">
    <property type="entry name" value="RNase_HI_RT_Ty3"/>
    <property type="match status" value="1"/>
</dbReference>
<dbReference type="Gene3D" id="3.30.420.10">
    <property type="entry name" value="Ribonuclease H-like superfamily/Ribonuclease H"/>
    <property type="match status" value="1"/>
</dbReference>
<evidence type="ECO:0000313" key="10">
    <source>
        <dbReference type="EMBL" id="KAA3477917.1"/>
    </source>
</evidence>
<evidence type="ECO:0000313" key="11">
    <source>
        <dbReference type="Proteomes" id="UP000325315"/>
    </source>
</evidence>
<dbReference type="EC" id="2.7.7.49" evidence="1"/>
<dbReference type="InterPro" id="IPR001584">
    <property type="entry name" value="Integrase_cat-core"/>
</dbReference>
<feature type="compositionally biased region" description="Basic and acidic residues" evidence="8">
    <location>
        <begin position="207"/>
        <end position="219"/>
    </location>
</feature>
<dbReference type="Gene3D" id="3.30.70.270">
    <property type="match status" value="1"/>
</dbReference>
<feature type="region of interest" description="Disordered" evidence="8">
    <location>
        <begin position="207"/>
        <end position="241"/>
    </location>
</feature>
<dbReference type="EMBL" id="SMMG02000004">
    <property type="protein sequence ID" value="KAA3477917.1"/>
    <property type="molecule type" value="Genomic_DNA"/>
</dbReference>
<dbReference type="PANTHER" id="PTHR37984">
    <property type="entry name" value="PROTEIN CBG26694"/>
    <property type="match status" value="1"/>
</dbReference>
<keyword evidence="2" id="KW-0808">Transferase</keyword>
<feature type="region of interest" description="Disordered" evidence="8">
    <location>
        <begin position="300"/>
        <end position="324"/>
    </location>
</feature>
<evidence type="ECO:0000256" key="7">
    <source>
        <dbReference type="ARBA" id="ARBA00022918"/>
    </source>
</evidence>
<dbReference type="InterPro" id="IPR012337">
    <property type="entry name" value="RNaseH-like_sf"/>
</dbReference>
<gene>
    <name evidence="10" type="ORF">EPI10_011770</name>
</gene>
<dbReference type="Gene3D" id="2.40.70.10">
    <property type="entry name" value="Acid Proteases"/>
    <property type="match status" value="1"/>
</dbReference>
<keyword evidence="3" id="KW-0548">Nucleotidyltransferase</keyword>
<evidence type="ECO:0000256" key="5">
    <source>
        <dbReference type="ARBA" id="ARBA00022759"/>
    </source>
</evidence>
<feature type="region of interest" description="Disordered" evidence="8">
    <location>
        <begin position="1"/>
        <end position="50"/>
    </location>
</feature>
<dbReference type="GO" id="GO:0015074">
    <property type="term" value="P:DNA integration"/>
    <property type="evidence" value="ECO:0007669"/>
    <property type="project" value="InterPro"/>
</dbReference>
<keyword evidence="6" id="KW-0378">Hydrolase</keyword>